<keyword evidence="4" id="KW-0547">Nucleotide-binding</keyword>
<feature type="transmembrane region" description="Helical" evidence="8">
    <location>
        <begin position="352"/>
        <end position="376"/>
    </location>
</feature>
<dbReference type="Gene3D" id="3.40.50.300">
    <property type="entry name" value="P-loop containing nucleotide triphosphate hydrolases"/>
    <property type="match status" value="1"/>
</dbReference>
<dbReference type="FunFam" id="3.40.50.300:FF:000287">
    <property type="entry name" value="Multidrug ABC transporter ATP-binding protein"/>
    <property type="match status" value="1"/>
</dbReference>
<dbReference type="GO" id="GO:0005524">
    <property type="term" value="F:ATP binding"/>
    <property type="evidence" value="ECO:0007669"/>
    <property type="project" value="UniProtKB-KW"/>
</dbReference>
<evidence type="ECO:0000256" key="3">
    <source>
        <dbReference type="ARBA" id="ARBA00022692"/>
    </source>
</evidence>
<evidence type="ECO:0000256" key="1">
    <source>
        <dbReference type="ARBA" id="ARBA00004651"/>
    </source>
</evidence>
<organism evidence="11 12">
    <name type="scientific">Bacillus swezeyi</name>
    <dbReference type="NCBI Taxonomy" id="1925020"/>
    <lineage>
        <taxon>Bacteria</taxon>
        <taxon>Bacillati</taxon>
        <taxon>Bacillota</taxon>
        <taxon>Bacilli</taxon>
        <taxon>Bacillales</taxon>
        <taxon>Bacillaceae</taxon>
        <taxon>Bacillus</taxon>
    </lineage>
</organism>
<dbReference type="AlphaFoldDB" id="A0A5M8RXU6"/>
<feature type="transmembrane region" description="Helical" evidence="8">
    <location>
        <begin position="252"/>
        <end position="270"/>
    </location>
</feature>
<dbReference type="InterPro" id="IPR003439">
    <property type="entry name" value="ABC_transporter-like_ATP-bd"/>
</dbReference>
<dbReference type="SUPFAM" id="SSF52540">
    <property type="entry name" value="P-loop containing nucleoside triphosphate hydrolases"/>
    <property type="match status" value="1"/>
</dbReference>
<evidence type="ECO:0000313" key="11">
    <source>
        <dbReference type="EMBL" id="KAA6453487.1"/>
    </source>
</evidence>
<evidence type="ECO:0000256" key="8">
    <source>
        <dbReference type="SAM" id="Phobius"/>
    </source>
</evidence>
<dbReference type="PANTHER" id="PTHR43394:SF1">
    <property type="entry name" value="ATP-BINDING CASSETTE SUB-FAMILY B MEMBER 10, MITOCHONDRIAL"/>
    <property type="match status" value="1"/>
</dbReference>
<dbReference type="RefSeq" id="WP_148956184.1">
    <property type="nucleotide sequence ID" value="NZ_QSND01000001.1"/>
</dbReference>
<dbReference type="Proteomes" id="UP000324326">
    <property type="component" value="Unassembled WGS sequence"/>
</dbReference>
<dbReference type="PROSITE" id="PS50929">
    <property type="entry name" value="ABC_TM1F"/>
    <property type="match status" value="1"/>
</dbReference>
<dbReference type="Pfam" id="PF00005">
    <property type="entry name" value="ABC_tran"/>
    <property type="match status" value="1"/>
</dbReference>
<feature type="transmembrane region" description="Helical" evidence="8">
    <location>
        <begin position="223"/>
        <end position="246"/>
    </location>
</feature>
<dbReference type="InterPro" id="IPR017871">
    <property type="entry name" value="ABC_transporter-like_CS"/>
</dbReference>
<protein>
    <submittedName>
        <fullName evidence="11">ABC transporter ATP-binding protein</fullName>
    </submittedName>
</protein>
<evidence type="ECO:0000256" key="5">
    <source>
        <dbReference type="ARBA" id="ARBA00022840"/>
    </source>
</evidence>
<dbReference type="GO" id="GO:0005886">
    <property type="term" value="C:plasma membrane"/>
    <property type="evidence" value="ECO:0007669"/>
    <property type="project" value="UniProtKB-SubCell"/>
</dbReference>
<feature type="domain" description="ABC transmembrane type-1" evidence="10">
    <location>
        <begin position="19"/>
        <end position="398"/>
    </location>
</feature>
<dbReference type="InterPro" id="IPR036640">
    <property type="entry name" value="ABC1_TM_sf"/>
</dbReference>
<gene>
    <name evidence="11" type="ORF">DX927_04650</name>
</gene>
<feature type="transmembrane region" description="Helical" evidence="8">
    <location>
        <begin position="149"/>
        <end position="174"/>
    </location>
</feature>
<comment type="subcellular location">
    <subcellularLocation>
        <location evidence="1">Cell membrane</location>
        <topology evidence="1">Multi-pass membrane protein</topology>
    </subcellularLocation>
</comment>
<keyword evidence="3 8" id="KW-0812">Transmembrane</keyword>
<dbReference type="Gene3D" id="1.20.1560.10">
    <property type="entry name" value="ABC transporter type 1, transmembrane domain"/>
    <property type="match status" value="1"/>
</dbReference>
<dbReference type="InterPro" id="IPR039421">
    <property type="entry name" value="Type_1_exporter"/>
</dbReference>
<dbReference type="PANTHER" id="PTHR43394">
    <property type="entry name" value="ATP-DEPENDENT PERMEASE MDL1, MITOCHONDRIAL"/>
    <property type="match status" value="1"/>
</dbReference>
<dbReference type="InterPro" id="IPR003593">
    <property type="entry name" value="AAA+_ATPase"/>
</dbReference>
<dbReference type="CDD" id="cd03254">
    <property type="entry name" value="ABCC_Glucan_exporter_like"/>
    <property type="match status" value="1"/>
</dbReference>
<dbReference type="SMART" id="SM00382">
    <property type="entry name" value="AAA"/>
    <property type="match status" value="1"/>
</dbReference>
<dbReference type="SUPFAM" id="SSF90123">
    <property type="entry name" value="ABC transporter transmembrane region"/>
    <property type="match status" value="1"/>
</dbReference>
<comment type="caution">
    <text evidence="11">The sequence shown here is derived from an EMBL/GenBank/DDBJ whole genome shotgun (WGS) entry which is preliminary data.</text>
</comment>
<name>A0A5M8RXU6_9BACI</name>
<sequence length="672" mass="75972">MKTGKRLFQYALLYKKTLIAALVMLAVAVTAELTGPMIAKKMIDDHILGIEKTWYEVSEKGKHTVSYKGREYVREDRADPAAEKRKEVHIFQIGMSYYFVDEAVPFDGKRTAAGGELRISSGEQSETYHAVPLSKSEVFSFYEPEVEGLVSLVLLYLVLLIFSIFFHYGQIYLLQMSANRIIQKMRQDVFANIQRLPVRYFDNLPAGKIVARVTNDTEAIRDLYVTVLSTFATNLIYMAGIFAALFLLDVRLAAVCLLILPLIVIWAAAYRKFASGYNHKLRSINSEINAKMNESIQGMTIIQAFRRQKDIKREFEQLNDSHFQYQNKMLNLNSLMSHNLINILRNLMFTALIWYFGGAALNAEGMISIGVLYAFVDYLNRLFEPITGIVNQFAKLELARVSSERVFRLLDEPGVDVEDKSSEKVNGHVVFKDVSFRYGDGDDVLKNISFEAKQGETVALVGHTGSGKSSVMNVLFRFYDIQKGDVTIDGTSIYHMSRQEIRQHMGIVLQDPYLFSGTIASNVSLENEDISREQIEAALKHVGADKLFAQLPKGFDEPVIEKGSTLSSGERQLISFARALAYDPAILILDEATANIDTETEAMIQKALDVVKKGRTTFIIAHRLSTIRNADQILVLDKGRIIERGHHEELMKQKGQYYQMYELQKGRGTLIG</sequence>
<reference evidence="11 12" key="1">
    <citation type="submission" date="2018-08" db="EMBL/GenBank/DDBJ databases">
        <title>Bacillus phenotypic plasticity.</title>
        <authorList>
            <person name="Hurtado E."/>
        </authorList>
    </citation>
    <scope>NUCLEOTIDE SEQUENCE [LARGE SCALE GENOMIC DNA]</scope>
    <source>
        <strain evidence="11 12">427</strain>
    </source>
</reference>
<evidence type="ECO:0000256" key="7">
    <source>
        <dbReference type="ARBA" id="ARBA00023136"/>
    </source>
</evidence>
<accession>A0A5M8RXU6</accession>
<keyword evidence="2" id="KW-0813">Transport</keyword>
<dbReference type="EMBL" id="QSND01000001">
    <property type="protein sequence ID" value="KAA6453487.1"/>
    <property type="molecule type" value="Genomic_DNA"/>
</dbReference>
<dbReference type="PROSITE" id="PS50893">
    <property type="entry name" value="ABC_TRANSPORTER_2"/>
    <property type="match status" value="1"/>
</dbReference>
<dbReference type="GO" id="GO:0016887">
    <property type="term" value="F:ATP hydrolysis activity"/>
    <property type="evidence" value="ECO:0007669"/>
    <property type="project" value="InterPro"/>
</dbReference>
<dbReference type="InterPro" id="IPR011527">
    <property type="entry name" value="ABC1_TM_dom"/>
</dbReference>
<evidence type="ECO:0000259" key="9">
    <source>
        <dbReference type="PROSITE" id="PS50893"/>
    </source>
</evidence>
<dbReference type="PROSITE" id="PS00211">
    <property type="entry name" value="ABC_TRANSPORTER_1"/>
    <property type="match status" value="1"/>
</dbReference>
<dbReference type="InterPro" id="IPR027417">
    <property type="entry name" value="P-loop_NTPase"/>
</dbReference>
<dbReference type="Pfam" id="PF00664">
    <property type="entry name" value="ABC_membrane"/>
    <property type="match status" value="1"/>
</dbReference>
<evidence type="ECO:0000256" key="6">
    <source>
        <dbReference type="ARBA" id="ARBA00022989"/>
    </source>
</evidence>
<feature type="domain" description="ABC transporter" evidence="9">
    <location>
        <begin position="429"/>
        <end position="663"/>
    </location>
</feature>
<proteinExistence type="predicted"/>
<evidence type="ECO:0000256" key="2">
    <source>
        <dbReference type="ARBA" id="ARBA00022448"/>
    </source>
</evidence>
<dbReference type="STRING" id="1925020.BTA30_12545"/>
<keyword evidence="7 8" id="KW-0472">Membrane</keyword>
<evidence type="ECO:0000256" key="4">
    <source>
        <dbReference type="ARBA" id="ARBA00022741"/>
    </source>
</evidence>
<dbReference type="GO" id="GO:0015421">
    <property type="term" value="F:ABC-type oligopeptide transporter activity"/>
    <property type="evidence" value="ECO:0007669"/>
    <property type="project" value="TreeGrafter"/>
</dbReference>
<evidence type="ECO:0000313" key="12">
    <source>
        <dbReference type="Proteomes" id="UP000324326"/>
    </source>
</evidence>
<keyword evidence="6 8" id="KW-1133">Transmembrane helix</keyword>
<evidence type="ECO:0000259" key="10">
    <source>
        <dbReference type="PROSITE" id="PS50929"/>
    </source>
</evidence>
<dbReference type="CDD" id="cd18544">
    <property type="entry name" value="ABC_6TM_TmrA_like"/>
    <property type="match status" value="1"/>
</dbReference>
<keyword evidence="5 11" id="KW-0067">ATP-binding</keyword>